<evidence type="ECO:0000256" key="9">
    <source>
        <dbReference type="ARBA" id="ARBA00030144"/>
    </source>
</evidence>
<comment type="subcellular location">
    <subcellularLocation>
        <location evidence="1">Nucleus</location>
    </subcellularLocation>
</comment>
<dbReference type="Gene3D" id="1.10.472.80">
    <property type="entry name" value="Ypt/Rab-GAP domain of gyp1p, domain 3"/>
    <property type="match status" value="1"/>
</dbReference>
<dbReference type="GO" id="GO:0000398">
    <property type="term" value="P:mRNA splicing, via spliceosome"/>
    <property type="evidence" value="ECO:0007669"/>
    <property type="project" value="InterPro"/>
</dbReference>
<dbReference type="Gene3D" id="1.10.8.270">
    <property type="entry name" value="putative rabgap domain of human tbc1 domain family member 14 like domains"/>
    <property type="match status" value="1"/>
</dbReference>
<evidence type="ECO:0000256" key="6">
    <source>
        <dbReference type="ARBA" id="ARBA00023187"/>
    </source>
</evidence>
<evidence type="ECO:0000256" key="4">
    <source>
        <dbReference type="ARBA" id="ARBA00022728"/>
    </source>
</evidence>
<evidence type="ECO:0000313" key="13">
    <source>
        <dbReference type="EMBL" id="OUS48768.1"/>
    </source>
</evidence>
<dbReference type="CDD" id="cd01722">
    <property type="entry name" value="Sm_F"/>
    <property type="match status" value="1"/>
</dbReference>
<comment type="similarity">
    <text evidence="2">Belongs to the snRNP Sm proteins family. SmF/LSm6 subfamily.</text>
</comment>
<dbReference type="CDD" id="cd06093">
    <property type="entry name" value="PX_domain"/>
    <property type="match status" value="1"/>
</dbReference>
<dbReference type="PROSITE" id="PS52002">
    <property type="entry name" value="SM"/>
    <property type="match status" value="1"/>
</dbReference>
<dbReference type="FunFam" id="2.30.30.100:FF:000011">
    <property type="entry name" value="small nuclear ribonucleoprotein F"/>
    <property type="match status" value="1"/>
</dbReference>
<feature type="domain" description="Sm" evidence="12">
    <location>
        <begin position="763"/>
        <end position="835"/>
    </location>
</feature>
<evidence type="ECO:0000259" key="12">
    <source>
        <dbReference type="PROSITE" id="PS52002"/>
    </source>
</evidence>
<dbReference type="Gene3D" id="2.30.30.100">
    <property type="match status" value="1"/>
</dbReference>
<dbReference type="SUPFAM" id="SSF50182">
    <property type="entry name" value="Sm-like ribonucleoproteins"/>
    <property type="match status" value="1"/>
</dbReference>
<name>A0A1Y5IGR6_OSTTA</name>
<dbReference type="GO" id="GO:0005685">
    <property type="term" value="C:U1 snRNP"/>
    <property type="evidence" value="ECO:0007669"/>
    <property type="project" value="TreeGrafter"/>
</dbReference>
<dbReference type="PROSITE" id="PS50086">
    <property type="entry name" value="TBC_RABGAP"/>
    <property type="match status" value="1"/>
</dbReference>
<dbReference type="SUPFAM" id="SSF47923">
    <property type="entry name" value="Ypt/Rab-GAP domain of gyp1p"/>
    <property type="match status" value="2"/>
</dbReference>
<dbReference type="InterPro" id="IPR036871">
    <property type="entry name" value="PX_dom_sf"/>
</dbReference>
<evidence type="ECO:0000259" key="11">
    <source>
        <dbReference type="PROSITE" id="PS50086"/>
    </source>
</evidence>
<dbReference type="InterPro" id="IPR047575">
    <property type="entry name" value="Sm"/>
</dbReference>
<dbReference type="Gene3D" id="3.30.1520.10">
    <property type="entry name" value="Phox-like domain"/>
    <property type="match status" value="1"/>
</dbReference>
<dbReference type="SMART" id="SM00651">
    <property type="entry name" value="Sm"/>
    <property type="match status" value="1"/>
</dbReference>
<dbReference type="Proteomes" id="UP000195557">
    <property type="component" value="Unassembled WGS sequence"/>
</dbReference>
<dbReference type="SUPFAM" id="SSF64268">
    <property type="entry name" value="PX domain"/>
    <property type="match status" value="1"/>
</dbReference>
<dbReference type="GO" id="GO:0071013">
    <property type="term" value="C:catalytic step 2 spliceosome"/>
    <property type="evidence" value="ECO:0007669"/>
    <property type="project" value="TreeGrafter"/>
</dbReference>
<keyword evidence="8" id="KW-0687">Ribonucleoprotein</keyword>
<evidence type="ECO:0000256" key="8">
    <source>
        <dbReference type="ARBA" id="ARBA00023274"/>
    </source>
</evidence>
<feature type="region of interest" description="Disordered" evidence="10">
    <location>
        <begin position="51"/>
        <end position="70"/>
    </location>
</feature>
<evidence type="ECO:0000256" key="1">
    <source>
        <dbReference type="ARBA" id="ARBA00004123"/>
    </source>
</evidence>
<keyword evidence="3" id="KW-0507">mRNA processing</keyword>
<evidence type="ECO:0000256" key="7">
    <source>
        <dbReference type="ARBA" id="ARBA00023242"/>
    </source>
</evidence>
<evidence type="ECO:0000256" key="10">
    <source>
        <dbReference type="SAM" id="MobiDB-lite"/>
    </source>
</evidence>
<proteinExistence type="inferred from homology"/>
<keyword evidence="6" id="KW-0508">mRNA splicing</keyword>
<gene>
    <name evidence="13" type="ORF">BE221DRAFT_143719</name>
</gene>
<dbReference type="SMART" id="SM00164">
    <property type="entry name" value="TBC"/>
    <property type="match status" value="1"/>
</dbReference>
<dbReference type="InterPro" id="IPR016487">
    <property type="entry name" value="Lsm6/sSmF"/>
</dbReference>
<keyword evidence="4" id="KW-0747">Spliceosome</keyword>
<evidence type="ECO:0000256" key="2">
    <source>
        <dbReference type="ARBA" id="ARBA00007927"/>
    </source>
</evidence>
<dbReference type="InterPro" id="IPR000195">
    <property type="entry name" value="Rab-GAP-TBC_dom"/>
</dbReference>
<dbReference type="AlphaFoldDB" id="A0A1Y5IGR6"/>
<dbReference type="InterPro" id="IPR010920">
    <property type="entry name" value="LSM_dom_sf"/>
</dbReference>
<reference evidence="13" key="1">
    <citation type="submission" date="2017-04" db="EMBL/GenBank/DDBJ databases">
        <title>Population genomics of picophytoplankton unveils novel chromosome hypervariability.</title>
        <authorList>
            <consortium name="DOE Joint Genome Institute"/>
            <person name="Blanc-Mathieu R."/>
            <person name="Krasovec M."/>
            <person name="Hebrard M."/>
            <person name="Yau S."/>
            <person name="Desgranges E."/>
            <person name="Martin J."/>
            <person name="Schackwitz W."/>
            <person name="Kuo A."/>
            <person name="Salin G."/>
            <person name="Donnadieu C."/>
            <person name="Desdevises Y."/>
            <person name="Sanchez-Ferandin S."/>
            <person name="Moreau H."/>
            <person name="Rivals E."/>
            <person name="Grigoriev I.V."/>
            <person name="Grimsley N."/>
            <person name="Eyre-Walker A."/>
            <person name="Piganeau G."/>
        </authorList>
    </citation>
    <scope>NUCLEOTIDE SEQUENCE [LARGE SCALE GENOMIC DNA]</scope>
    <source>
        <strain evidence="13">RCC 1115</strain>
    </source>
</reference>
<feature type="domain" description="Rab-GAP TBC" evidence="11">
    <location>
        <begin position="101"/>
        <end position="322"/>
    </location>
</feature>
<protein>
    <recommendedName>
        <fullName evidence="9">Sm protein F</fullName>
    </recommendedName>
</protein>
<dbReference type="EMBL" id="KZ155772">
    <property type="protein sequence ID" value="OUS48768.1"/>
    <property type="molecule type" value="Genomic_DNA"/>
</dbReference>
<feature type="region of interest" description="Disordered" evidence="10">
    <location>
        <begin position="1"/>
        <end position="38"/>
    </location>
</feature>
<sequence>MDDDDGLPFGRARDYPPSYDDSMHDRATMVDEDEDATAPETLMDELGFEVASAAREAHERRSERRAATRSAQMERVEAYARASVNERAIGGEACAALALVGVHPDHRAEIWAEKLNAHVREYSSDMSFGRYVELGRETMSEHEMDVLEGDVRAVCPTHPQLRVDDTAETSPSSPSSHAFARLASEGFSRDADSIEGLPQSLKRILIAAGARSPHGYCAAFVVPAVVMLLLTNHDEEASFWMLVGFVEDIVPGVISRTGIHIYGEAKYVDLDVAFREPELMAKCNEADCRPSILAAGLLTRLGLGVLPTETTLRLWDALILEGGHLLPSFTTILLFSLKDKLLAAPIGELCETFDAELATLFEVDELIKQTIETSAATKSSFDSLSIRLGEREVSADSLFNLFSFRKTVRSLSQSAGPEGIGRQERITRTDLETLVGMTYELEEFVDVDSAVDKEYQTREMLMAFDLALRHMDDQMDGQKDSLRFDELMKVLRVKSSTSSKLKMMNVRGATVEERMKNFIIGDTNEDVPTEKSVKMALVVANGVIPTQRLSSAPVESTILIDLAKKPNWYGHMRMGARSALILASLNIALFLADDEVATESASGAYDVSIIASRAKGIEDSPRAFSGLAPLPHTEYIILVQTEMGPHLVKKRFSDFKALHETLKKGGCYNIIRVRDDAIGTDAALSVDPHVVATRSVNLQRYLDLLTSCGLGKVQRTVRAFVELDDVPFTTRSRLGKLCCEPLSRVRCDFFGLGRSSRKSAPINPKPFLAALTGKRVAVRLKWGMEYRGFLVSTDAYMNLQLASTEEYIDGELQGALGEVLIRCNNVMYLRGVEEEE</sequence>
<accession>A0A1Y5IGR6</accession>
<organism evidence="13">
    <name type="scientific">Ostreococcus tauri</name>
    <name type="common">Marine green alga</name>
    <dbReference type="NCBI Taxonomy" id="70448"/>
    <lineage>
        <taxon>Eukaryota</taxon>
        <taxon>Viridiplantae</taxon>
        <taxon>Chlorophyta</taxon>
        <taxon>Mamiellophyceae</taxon>
        <taxon>Mamiellales</taxon>
        <taxon>Bathycoccaceae</taxon>
        <taxon>Ostreococcus</taxon>
    </lineage>
</organism>
<dbReference type="GO" id="GO:0003723">
    <property type="term" value="F:RNA binding"/>
    <property type="evidence" value="ECO:0007669"/>
    <property type="project" value="UniProtKB-KW"/>
</dbReference>
<dbReference type="Pfam" id="PF00566">
    <property type="entry name" value="RabGAP-TBC"/>
    <property type="match status" value="1"/>
</dbReference>
<dbReference type="GO" id="GO:0031410">
    <property type="term" value="C:cytoplasmic vesicle"/>
    <property type="evidence" value="ECO:0007669"/>
    <property type="project" value="UniProtKB-ARBA"/>
</dbReference>
<dbReference type="GO" id="GO:0034715">
    <property type="term" value="C:pICln-Sm protein complex"/>
    <property type="evidence" value="ECO:0007669"/>
    <property type="project" value="TreeGrafter"/>
</dbReference>
<keyword evidence="7" id="KW-0539">Nucleus</keyword>
<dbReference type="GO" id="GO:0035091">
    <property type="term" value="F:phosphatidylinositol binding"/>
    <property type="evidence" value="ECO:0007669"/>
    <property type="project" value="InterPro"/>
</dbReference>
<dbReference type="eggNOG" id="KOG2058">
    <property type="taxonomic scope" value="Eukaryota"/>
</dbReference>
<dbReference type="InterPro" id="IPR035969">
    <property type="entry name" value="Rab-GAP_TBC_sf"/>
</dbReference>
<evidence type="ECO:0000256" key="5">
    <source>
        <dbReference type="ARBA" id="ARBA00022884"/>
    </source>
</evidence>
<evidence type="ECO:0000256" key="3">
    <source>
        <dbReference type="ARBA" id="ARBA00022664"/>
    </source>
</evidence>
<dbReference type="PANTHER" id="PTHR11021">
    <property type="entry name" value="SMALL NUCLEAR RIBONUCLEOPROTEIN F SNRNP-F"/>
    <property type="match status" value="1"/>
</dbReference>
<dbReference type="InterPro" id="IPR001163">
    <property type="entry name" value="Sm_dom_euk/arc"/>
</dbReference>
<dbReference type="PANTHER" id="PTHR11021:SF0">
    <property type="entry name" value="SMALL NUCLEAR RIBONUCLEOPROTEIN F"/>
    <property type="match status" value="1"/>
</dbReference>
<dbReference type="InterPro" id="IPR034100">
    <property type="entry name" value="Sm_F"/>
</dbReference>
<keyword evidence="5" id="KW-0694">RNA-binding</keyword>
<feature type="compositionally biased region" description="Basic and acidic residues" evidence="10">
    <location>
        <begin position="55"/>
        <end position="70"/>
    </location>
</feature>
<dbReference type="Pfam" id="PF01423">
    <property type="entry name" value="LSM"/>
    <property type="match status" value="1"/>
</dbReference>